<comment type="caution">
    <text evidence="2">The sequence shown here is derived from an EMBL/GenBank/DDBJ whole genome shotgun (WGS) entry which is preliminary data.</text>
</comment>
<dbReference type="EMBL" id="JAHHUM010002496">
    <property type="protein sequence ID" value="KAK5603328.1"/>
    <property type="molecule type" value="Genomic_DNA"/>
</dbReference>
<evidence type="ECO:0000313" key="2">
    <source>
        <dbReference type="EMBL" id="KAK5603328.1"/>
    </source>
</evidence>
<accession>A0AAV9R1Z2</accession>
<evidence type="ECO:0000256" key="1">
    <source>
        <dbReference type="SAM" id="MobiDB-lite"/>
    </source>
</evidence>
<proteinExistence type="predicted"/>
<sequence length="114" mass="12918">PMTQIRPTNSAVNKELLPQHPALASQNVIIHSTIFPPECPIRQSESKSKYICSTWRQTIAYDWLGSPAEMDDGSGKDGIPCQKERKGEMRNKSWEKGSMKNVPIESRHRKTPVE</sequence>
<gene>
    <name evidence="2" type="ORF">CRENBAI_009891</name>
</gene>
<protein>
    <recommendedName>
        <fullName evidence="4">Prolactin receptor</fullName>
    </recommendedName>
</protein>
<dbReference type="Proteomes" id="UP001311232">
    <property type="component" value="Unassembled WGS sequence"/>
</dbReference>
<evidence type="ECO:0008006" key="4">
    <source>
        <dbReference type="Google" id="ProtNLM"/>
    </source>
</evidence>
<name>A0AAV9R1Z2_9TELE</name>
<feature type="compositionally biased region" description="Basic and acidic residues" evidence="1">
    <location>
        <begin position="82"/>
        <end position="98"/>
    </location>
</feature>
<feature type="region of interest" description="Disordered" evidence="1">
    <location>
        <begin position="65"/>
        <end position="114"/>
    </location>
</feature>
<feature type="non-terminal residue" evidence="2">
    <location>
        <position position="114"/>
    </location>
</feature>
<keyword evidence="3" id="KW-1185">Reference proteome</keyword>
<organism evidence="2 3">
    <name type="scientific">Crenichthys baileyi</name>
    <name type="common">White River springfish</name>
    <dbReference type="NCBI Taxonomy" id="28760"/>
    <lineage>
        <taxon>Eukaryota</taxon>
        <taxon>Metazoa</taxon>
        <taxon>Chordata</taxon>
        <taxon>Craniata</taxon>
        <taxon>Vertebrata</taxon>
        <taxon>Euteleostomi</taxon>
        <taxon>Actinopterygii</taxon>
        <taxon>Neopterygii</taxon>
        <taxon>Teleostei</taxon>
        <taxon>Neoteleostei</taxon>
        <taxon>Acanthomorphata</taxon>
        <taxon>Ovalentaria</taxon>
        <taxon>Atherinomorphae</taxon>
        <taxon>Cyprinodontiformes</taxon>
        <taxon>Goodeidae</taxon>
        <taxon>Crenichthys</taxon>
    </lineage>
</organism>
<reference evidence="2 3" key="1">
    <citation type="submission" date="2021-06" db="EMBL/GenBank/DDBJ databases">
        <authorList>
            <person name="Palmer J.M."/>
        </authorList>
    </citation>
    <scope>NUCLEOTIDE SEQUENCE [LARGE SCALE GENOMIC DNA]</scope>
    <source>
        <strain evidence="2 3">MEX-2019</strain>
        <tissue evidence="2">Muscle</tissue>
    </source>
</reference>
<feature type="non-terminal residue" evidence="2">
    <location>
        <position position="1"/>
    </location>
</feature>
<dbReference type="AlphaFoldDB" id="A0AAV9R1Z2"/>
<evidence type="ECO:0000313" key="3">
    <source>
        <dbReference type="Proteomes" id="UP001311232"/>
    </source>
</evidence>